<evidence type="ECO:0000256" key="3">
    <source>
        <dbReference type="ARBA" id="ARBA00004910"/>
    </source>
</evidence>
<feature type="binding site" evidence="14">
    <location>
        <position position="191"/>
    </location>
    <ligand>
        <name>NADP(+)</name>
        <dbReference type="ChEBI" id="CHEBI:58349"/>
    </ligand>
</feature>
<evidence type="ECO:0000313" key="17">
    <source>
        <dbReference type="EMBL" id="TLS69110.1"/>
    </source>
</evidence>
<evidence type="ECO:0000256" key="7">
    <source>
        <dbReference type="ARBA" id="ARBA00022723"/>
    </source>
</evidence>
<dbReference type="Gene3D" id="3.40.430.10">
    <property type="entry name" value="Dihydrofolate Reductase, subunit A"/>
    <property type="match status" value="1"/>
</dbReference>
<keyword evidence="7 12" id="KW-0479">Metal-binding</keyword>
<evidence type="ECO:0000256" key="13">
    <source>
        <dbReference type="PIRSR" id="PIRSR006769-1"/>
    </source>
</evidence>
<feature type="binding site" evidence="15">
    <location>
        <position position="97"/>
    </location>
    <ligand>
        <name>Zn(2+)</name>
        <dbReference type="ChEBI" id="CHEBI:29105"/>
        <note>catalytic</note>
    </ligand>
</feature>
<evidence type="ECO:0000256" key="5">
    <source>
        <dbReference type="ARBA" id="ARBA00007417"/>
    </source>
</evidence>
<feature type="binding site" evidence="14">
    <location>
        <position position="228"/>
    </location>
    <ligand>
        <name>substrate</name>
    </ligand>
</feature>
<dbReference type="SUPFAM" id="SSF53927">
    <property type="entry name" value="Cytidine deaminase-like"/>
    <property type="match status" value="1"/>
</dbReference>
<organism evidence="17 18">
    <name type="scientific">Mariprofundus erugo</name>
    <dbReference type="NCBI Taxonomy" id="2528639"/>
    <lineage>
        <taxon>Bacteria</taxon>
        <taxon>Pseudomonadati</taxon>
        <taxon>Pseudomonadota</taxon>
        <taxon>Candidatius Mariprofundia</taxon>
        <taxon>Mariprofundales</taxon>
        <taxon>Mariprofundaceae</taxon>
        <taxon>Mariprofundus</taxon>
    </lineage>
</organism>
<evidence type="ECO:0000259" key="16">
    <source>
        <dbReference type="PROSITE" id="PS51747"/>
    </source>
</evidence>
<keyword evidence="6 12" id="KW-0686">Riboflavin biosynthesis</keyword>
<keyword evidence="18" id="KW-1185">Reference proteome</keyword>
<dbReference type="AlphaFoldDB" id="A0A5R9GT88"/>
<feature type="binding site" evidence="15">
    <location>
        <position position="72"/>
    </location>
    <ligand>
        <name>Zn(2+)</name>
        <dbReference type="ChEBI" id="CHEBI:29105"/>
        <note>catalytic</note>
    </ligand>
</feature>
<comment type="pathway">
    <text evidence="3 12">Cofactor biosynthesis; riboflavin biosynthesis; 5-amino-6-(D-ribitylamino)uracil from GTP: step 3/4.</text>
</comment>
<dbReference type="GO" id="GO:0008835">
    <property type="term" value="F:diaminohydroxyphosphoribosylaminopyrimidine deaminase activity"/>
    <property type="evidence" value="ECO:0007669"/>
    <property type="project" value="UniProtKB-EC"/>
</dbReference>
<dbReference type="Proteomes" id="UP000306585">
    <property type="component" value="Unassembled WGS sequence"/>
</dbReference>
<evidence type="ECO:0000256" key="14">
    <source>
        <dbReference type="PIRSR" id="PIRSR006769-2"/>
    </source>
</evidence>
<feature type="binding site" evidence="14">
    <location>
        <begin position="309"/>
        <end position="315"/>
    </location>
    <ligand>
        <name>NADP(+)</name>
        <dbReference type="ChEBI" id="CHEBI:58349"/>
    </ligand>
</feature>
<evidence type="ECO:0000256" key="12">
    <source>
        <dbReference type="PIRNR" id="PIRNR006769"/>
    </source>
</evidence>
<dbReference type="GO" id="GO:0008270">
    <property type="term" value="F:zinc ion binding"/>
    <property type="evidence" value="ECO:0007669"/>
    <property type="project" value="InterPro"/>
</dbReference>
<feature type="binding site" evidence="14">
    <location>
        <position position="205"/>
    </location>
    <ligand>
        <name>substrate</name>
    </ligand>
</feature>
<dbReference type="PIRSF" id="PIRSF006769">
    <property type="entry name" value="RibD"/>
    <property type="match status" value="1"/>
</dbReference>
<evidence type="ECO:0000256" key="6">
    <source>
        <dbReference type="ARBA" id="ARBA00022619"/>
    </source>
</evidence>
<feature type="binding site" evidence="15">
    <location>
        <position position="106"/>
    </location>
    <ligand>
        <name>Zn(2+)</name>
        <dbReference type="ChEBI" id="CHEBI:29105"/>
        <note>catalytic</note>
    </ligand>
</feature>
<feature type="binding site" evidence="14">
    <location>
        <position position="189"/>
    </location>
    <ligand>
        <name>substrate</name>
    </ligand>
</feature>
<evidence type="ECO:0000313" key="18">
    <source>
        <dbReference type="Proteomes" id="UP000306585"/>
    </source>
</evidence>
<keyword evidence="11" id="KW-0511">Multifunctional enzyme</keyword>
<dbReference type="EMBL" id="VBRY01000001">
    <property type="protein sequence ID" value="TLS69110.1"/>
    <property type="molecule type" value="Genomic_DNA"/>
</dbReference>
<dbReference type="PANTHER" id="PTHR38011">
    <property type="entry name" value="DIHYDROFOLATE REDUCTASE FAMILY PROTEIN (AFU_ORTHOLOGUE AFUA_8G06820)"/>
    <property type="match status" value="1"/>
</dbReference>
<feature type="binding site" evidence="14">
    <location>
        <position position="175"/>
    </location>
    <ligand>
        <name>NADP(+)</name>
        <dbReference type="ChEBI" id="CHEBI:58349"/>
    </ligand>
</feature>
<feature type="binding site" evidence="14">
    <location>
        <position position="307"/>
    </location>
    <ligand>
        <name>substrate</name>
    </ligand>
</feature>
<dbReference type="OrthoDB" id="5288602at2"/>
<evidence type="ECO:0000256" key="11">
    <source>
        <dbReference type="ARBA" id="ARBA00023268"/>
    </source>
</evidence>
<dbReference type="Pfam" id="PF00383">
    <property type="entry name" value="dCMP_cyt_deam_1"/>
    <property type="match status" value="1"/>
</dbReference>
<dbReference type="PROSITE" id="PS00903">
    <property type="entry name" value="CYT_DCMP_DEAMINASES_1"/>
    <property type="match status" value="1"/>
</dbReference>
<sequence>MLWLDLQKGRRHPDGMMAEEISGYGETLMRQAIGLAAKGTGTTHPNPRVGALVVNHGAVVGTGWHQRAGGPHAEVVALQEAGDRARDGVLYVTLEPCAAHGRTPACTDAIQRAGIRHVVYASSDPNPKMAGGHRVLEAAGITVTAGVLKAEADALNTAFFHYVRTGRPYVIAKAAISLDGRLATRTHHSQWISGEASRLHAHHLRAACDAVLVGAGTLRRDNPSLTVRDVPVVGDTPLRVVIALQTPSFFADCKLLAGDAPTRFYVRSVNQHTDAWRQAGVDVVQVTSLAETLSHLAEDGRLQLLLEGGGDLHASFFEAGYSSELVLYQAPMLIGGRDAVSLWPGMGAETIAGALYLDDIERQMLGVDQLIRGRIVYPDG</sequence>
<dbReference type="PROSITE" id="PS51747">
    <property type="entry name" value="CYT_DCMP_DEAMINASES_2"/>
    <property type="match status" value="1"/>
</dbReference>
<dbReference type="InterPro" id="IPR002734">
    <property type="entry name" value="RibDG_C"/>
</dbReference>
<comment type="similarity">
    <text evidence="5 12">In the C-terminal section; belongs to the HTP reductase family.</text>
</comment>
<comment type="caution">
    <text evidence="17">The sequence shown here is derived from an EMBL/GenBank/DDBJ whole genome shotgun (WGS) entry which is preliminary data.</text>
</comment>
<dbReference type="EC" id="3.5.4.26" evidence="12"/>
<evidence type="ECO:0000256" key="15">
    <source>
        <dbReference type="PIRSR" id="PIRSR006769-3"/>
    </source>
</evidence>
<keyword evidence="9 12" id="KW-0521">NADP</keyword>
<keyword evidence="12 17" id="KW-0378">Hydrolase</keyword>
<comment type="catalytic activity">
    <reaction evidence="12">
        <text>2,5-diamino-6-hydroxy-4-(5-phosphoribosylamino)-pyrimidine + H2O + H(+) = 5-amino-6-(5-phospho-D-ribosylamino)uracil + NH4(+)</text>
        <dbReference type="Rhea" id="RHEA:21868"/>
        <dbReference type="ChEBI" id="CHEBI:15377"/>
        <dbReference type="ChEBI" id="CHEBI:15378"/>
        <dbReference type="ChEBI" id="CHEBI:28938"/>
        <dbReference type="ChEBI" id="CHEBI:58453"/>
        <dbReference type="ChEBI" id="CHEBI:58614"/>
        <dbReference type="EC" id="3.5.4.26"/>
    </reaction>
</comment>
<proteinExistence type="inferred from homology"/>
<comment type="similarity">
    <text evidence="4 12">In the N-terminal section; belongs to the cytidine and deoxycytidylate deaminase family.</text>
</comment>
<dbReference type="UniPathway" id="UPA00275">
    <property type="reaction ID" value="UER00401"/>
</dbReference>
<keyword evidence="10 12" id="KW-0560">Oxidoreductase</keyword>
<gene>
    <name evidence="17" type="primary">ribD</name>
    <name evidence="17" type="ORF">FEF65_01070</name>
</gene>
<dbReference type="InterPro" id="IPR050765">
    <property type="entry name" value="Riboflavin_Biosynth_HTPR"/>
</dbReference>
<dbReference type="InterPro" id="IPR016193">
    <property type="entry name" value="Cytidine_deaminase-like"/>
</dbReference>
<dbReference type="Gene3D" id="3.40.140.10">
    <property type="entry name" value="Cytidine Deaminase, domain 2"/>
    <property type="match status" value="1"/>
</dbReference>
<comment type="pathway">
    <text evidence="2 12">Cofactor biosynthesis; riboflavin biosynthesis; 5-amino-6-(D-ribitylamino)uracil from GTP: step 2/4.</text>
</comment>
<dbReference type="GO" id="GO:0008703">
    <property type="term" value="F:5-amino-6-(5-phosphoribosylamino)uracil reductase activity"/>
    <property type="evidence" value="ECO:0007669"/>
    <property type="project" value="UniProtKB-EC"/>
</dbReference>
<comment type="cofactor">
    <cofactor evidence="12 15">
        <name>Zn(2+)</name>
        <dbReference type="ChEBI" id="CHEBI:29105"/>
    </cofactor>
    <text evidence="12 15">Binds 1 zinc ion.</text>
</comment>
<dbReference type="InterPro" id="IPR016192">
    <property type="entry name" value="APOBEC/CMP_deaminase_Zn-bd"/>
</dbReference>
<feature type="binding site" evidence="14">
    <location>
        <position position="217"/>
    </location>
    <ligand>
        <name>NADP(+)</name>
        <dbReference type="ChEBI" id="CHEBI:58349"/>
    </ligand>
</feature>
<dbReference type="InterPro" id="IPR002125">
    <property type="entry name" value="CMP_dCMP_dom"/>
</dbReference>
<evidence type="ECO:0000256" key="1">
    <source>
        <dbReference type="ARBA" id="ARBA00002151"/>
    </source>
</evidence>
<dbReference type="PANTHER" id="PTHR38011:SF7">
    <property type="entry name" value="2,5-DIAMINO-6-RIBOSYLAMINO-4(3H)-PYRIMIDINONE 5'-PHOSPHATE REDUCTASE"/>
    <property type="match status" value="1"/>
</dbReference>
<dbReference type="NCBIfam" id="TIGR00326">
    <property type="entry name" value="eubact_ribD"/>
    <property type="match status" value="1"/>
</dbReference>
<dbReference type="CDD" id="cd01284">
    <property type="entry name" value="Riboflavin_deaminase-reductase"/>
    <property type="match status" value="1"/>
</dbReference>
<dbReference type="SUPFAM" id="SSF53597">
    <property type="entry name" value="Dihydrofolate reductase-like"/>
    <property type="match status" value="1"/>
</dbReference>
<comment type="catalytic activity">
    <reaction evidence="12">
        <text>5-amino-6-(5-phospho-D-ribitylamino)uracil + NADP(+) = 5-amino-6-(5-phospho-D-ribosylamino)uracil + NADPH + H(+)</text>
        <dbReference type="Rhea" id="RHEA:17845"/>
        <dbReference type="ChEBI" id="CHEBI:15378"/>
        <dbReference type="ChEBI" id="CHEBI:57783"/>
        <dbReference type="ChEBI" id="CHEBI:58349"/>
        <dbReference type="ChEBI" id="CHEBI:58421"/>
        <dbReference type="ChEBI" id="CHEBI:58453"/>
        <dbReference type="EC" id="1.1.1.193"/>
    </reaction>
</comment>
<dbReference type="GO" id="GO:0009231">
    <property type="term" value="P:riboflavin biosynthetic process"/>
    <property type="evidence" value="ECO:0007669"/>
    <property type="project" value="UniProtKB-UniPathway"/>
</dbReference>
<evidence type="ECO:0000256" key="9">
    <source>
        <dbReference type="ARBA" id="ARBA00022857"/>
    </source>
</evidence>
<feature type="binding site" evidence="14">
    <location>
        <position position="225"/>
    </location>
    <ligand>
        <name>substrate</name>
    </ligand>
</feature>
<evidence type="ECO:0000256" key="10">
    <source>
        <dbReference type="ARBA" id="ARBA00023002"/>
    </source>
</evidence>
<feature type="binding site" evidence="14">
    <location>
        <position position="221"/>
    </location>
    <ligand>
        <name>NADP(+)</name>
        <dbReference type="ChEBI" id="CHEBI:58349"/>
    </ligand>
</feature>
<name>A0A5R9GT88_9PROT</name>
<feature type="active site" description="Proton donor" evidence="13">
    <location>
        <position position="74"/>
    </location>
</feature>
<dbReference type="EC" id="1.1.1.193" evidence="12"/>
<feature type="domain" description="CMP/dCMP-type deaminase" evidence="16">
    <location>
        <begin position="23"/>
        <end position="143"/>
    </location>
</feature>
<comment type="function">
    <text evidence="1 12">Converts 2,5-diamino-6-(ribosylamino)-4(3h)-pyrimidinone 5'-phosphate into 5-amino-6-(ribosylamino)-2,4(1h,3h)-pyrimidinedione 5'-phosphate.</text>
</comment>
<dbReference type="InterPro" id="IPR024072">
    <property type="entry name" value="DHFR-like_dom_sf"/>
</dbReference>
<accession>A0A5R9GT88</accession>
<evidence type="ECO:0000256" key="8">
    <source>
        <dbReference type="ARBA" id="ARBA00022833"/>
    </source>
</evidence>
<evidence type="ECO:0000256" key="4">
    <source>
        <dbReference type="ARBA" id="ARBA00005259"/>
    </source>
</evidence>
<protein>
    <recommendedName>
        <fullName evidence="12">Riboflavin biosynthesis protein RibD</fullName>
    </recommendedName>
    <domain>
        <recommendedName>
            <fullName evidence="12">Diaminohydroxyphosphoribosylaminopyrimidine deaminase</fullName>
            <shortName evidence="12">DRAP deaminase</shortName>
            <ecNumber evidence="12">3.5.4.26</ecNumber>
        </recommendedName>
        <alternativeName>
            <fullName evidence="12">Riboflavin-specific deaminase</fullName>
        </alternativeName>
    </domain>
    <domain>
        <recommendedName>
            <fullName evidence="12">5-amino-6-(5-phosphoribosylamino)uracil reductase</fullName>
            <ecNumber evidence="12">1.1.1.193</ecNumber>
        </recommendedName>
        <alternativeName>
            <fullName evidence="12">HTP reductase</fullName>
        </alternativeName>
    </domain>
</protein>
<evidence type="ECO:0000256" key="2">
    <source>
        <dbReference type="ARBA" id="ARBA00004882"/>
    </source>
</evidence>
<dbReference type="InterPro" id="IPR004794">
    <property type="entry name" value="Eubact_RibD"/>
</dbReference>
<keyword evidence="8 12" id="KW-0862">Zinc</keyword>
<reference evidence="17 18" key="1">
    <citation type="journal article" date="2019" name="Appl. Environ. Microbiol.">
        <title>Environmental Evidence and Genomic Insight of Iron-oxidizing Bacteria Preference Towards More Corrosion Resistant Stainless Steel at Higher Salinities.</title>
        <authorList>
            <person name="Garrison C.E."/>
            <person name="Price K.A."/>
            <person name="Field E.K."/>
        </authorList>
    </citation>
    <scope>NUCLEOTIDE SEQUENCE [LARGE SCALE GENOMIC DNA]</scope>
    <source>
        <strain evidence="17 18">P3</strain>
    </source>
</reference>
<dbReference type="Pfam" id="PF01872">
    <property type="entry name" value="RibD_C"/>
    <property type="match status" value="1"/>
</dbReference>